<name>A0A433TUZ1_ELYCH</name>
<dbReference type="Proteomes" id="UP000271974">
    <property type="component" value="Unassembled WGS sequence"/>
</dbReference>
<dbReference type="OrthoDB" id="10017242at2759"/>
<gene>
    <name evidence="2" type="ORF">EGW08_006857</name>
</gene>
<protein>
    <submittedName>
        <fullName evidence="2">Uncharacterized protein</fullName>
    </submittedName>
</protein>
<keyword evidence="1" id="KW-0732">Signal</keyword>
<reference evidence="2 3" key="1">
    <citation type="submission" date="2019-01" db="EMBL/GenBank/DDBJ databases">
        <title>A draft genome assembly of the solar-powered sea slug Elysia chlorotica.</title>
        <authorList>
            <person name="Cai H."/>
            <person name="Li Q."/>
            <person name="Fang X."/>
            <person name="Li J."/>
            <person name="Curtis N.E."/>
            <person name="Altenburger A."/>
            <person name="Shibata T."/>
            <person name="Feng M."/>
            <person name="Maeda T."/>
            <person name="Schwartz J.A."/>
            <person name="Shigenobu S."/>
            <person name="Lundholm N."/>
            <person name="Nishiyama T."/>
            <person name="Yang H."/>
            <person name="Hasebe M."/>
            <person name="Li S."/>
            <person name="Pierce S.K."/>
            <person name="Wang J."/>
        </authorList>
    </citation>
    <scope>NUCLEOTIDE SEQUENCE [LARGE SCALE GENOMIC DNA]</scope>
    <source>
        <strain evidence="2">EC2010</strain>
        <tissue evidence="2">Whole organism of an adult</tissue>
    </source>
</reference>
<evidence type="ECO:0000313" key="3">
    <source>
        <dbReference type="Proteomes" id="UP000271974"/>
    </source>
</evidence>
<feature type="chain" id="PRO_5019023004" evidence="1">
    <location>
        <begin position="23"/>
        <end position="165"/>
    </location>
</feature>
<evidence type="ECO:0000313" key="2">
    <source>
        <dbReference type="EMBL" id="RUS85372.1"/>
    </source>
</evidence>
<dbReference type="AlphaFoldDB" id="A0A433TUZ1"/>
<feature type="signal peptide" evidence="1">
    <location>
        <begin position="1"/>
        <end position="22"/>
    </location>
</feature>
<sequence length="165" mass="18285">MKTRQAVLSIALFLAVFCCVHSKESVEEGASSSSDVGESSLHMAKKRSASPGLLSQDELLLADSPYLSLDDGGADKRSSLFRFGKRQFRYGKRQFRYGKRGSLFRFGKRSGTLFRFGRSGNTAPEDVEREAVLRAILDGYLVPQDQEVDTPVAKRPSGFHWGSDN</sequence>
<comment type="caution">
    <text evidence="2">The sequence shown here is derived from an EMBL/GenBank/DDBJ whole genome shotgun (WGS) entry which is preliminary data.</text>
</comment>
<evidence type="ECO:0000256" key="1">
    <source>
        <dbReference type="SAM" id="SignalP"/>
    </source>
</evidence>
<proteinExistence type="predicted"/>
<dbReference type="EMBL" id="RQTK01000172">
    <property type="protein sequence ID" value="RUS85372.1"/>
    <property type="molecule type" value="Genomic_DNA"/>
</dbReference>
<accession>A0A433TUZ1</accession>
<organism evidence="2 3">
    <name type="scientific">Elysia chlorotica</name>
    <name type="common">Eastern emerald elysia</name>
    <name type="synonym">Sea slug</name>
    <dbReference type="NCBI Taxonomy" id="188477"/>
    <lineage>
        <taxon>Eukaryota</taxon>
        <taxon>Metazoa</taxon>
        <taxon>Spiralia</taxon>
        <taxon>Lophotrochozoa</taxon>
        <taxon>Mollusca</taxon>
        <taxon>Gastropoda</taxon>
        <taxon>Heterobranchia</taxon>
        <taxon>Euthyneura</taxon>
        <taxon>Panpulmonata</taxon>
        <taxon>Sacoglossa</taxon>
        <taxon>Placobranchoidea</taxon>
        <taxon>Plakobranchidae</taxon>
        <taxon>Elysia</taxon>
    </lineage>
</organism>
<keyword evidence="3" id="KW-1185">Reference proteome</keyword>